<evidence type="ECO:0000259" key="7">
    <source>
        <dbReference type="PROSITE" id="PS50112"/>
    </source>
</evidence>
<dbReference type="Gene3D" id="3.30.565.10">
    <property type="entry name" value="Histidine kinase-like ATPase, C-terminal domain"/>
    <property type="match status" value="1"/>
</dbReference>
<dbReference type="Gene3D" id="3.40.50.2300">
    <property type="match status" value="1"/>
</dbReference>
<dbReference type="SMART" id="SM00387">
    <property type="entry name" value="HATPase_c"/>
    <property type="match status" value="1"/>
</dbReference>
<dbReference type="SMART" id="SM00388">
    <property type="entry name" value="HisKA"/>
    <property type="match status" value="1"/>
</dbReference>
<dbReference type="InterPro" id="IPR035965">
    <property type="entry name" value="PAS-like_dom_sf"/>
</dbReference>
<dbReference type="Pfam" id="PF00072">
    <property type="entry name" value="Response_reg"/>
    <property type="match status" value="1"/>
</dbReference>
<dbReference type="SUPFAM" id="SSF47384">
    <property type="entry name" value="Homodimeric domain of signal transducing histidine kinase"/>
    <property type="match status" value="1"/>
</dbReference>
<dbReference type="EMBL" id="QQNB01000001">
    <property type="protein sequence ID" value="RDE06779.1"/>
    <property type="molecule type" value="Genomic_DNA"/>
</dbReference>
<dbReference type="InterPro" id="IPR036097">
    <property type="entry name" value="HisK_dim/P_sf"/>
</dbReference>
<gene>
    <name evidence="9" type="ORF">DVW87_03575</name>
</gene>
<evidence type="ECO:0000313" key="10">
    <source>
        <dbReference type="Proteomes" id="UP000253918"/>
    </source>
</evidence>
<evidence type="ECO:0000259" key="5">
    <source>
        <dbReference type="PROSITE" id="PS50109"/>
    </source>
</evidence>
<dbReference type="InterPro" id="IPR000700">
    <property type="entry name" value="PAS-assoc_C"/>
</dbReference>
<dbReference type="Gene3D" id="3.30.450.20">
    <property type="entry name" value="PAS domain"/>
    <property type="match status" value="2"/>
</dbReference>
<feature type="domain" description="Response regulatory" evidence="6">
    <location>
        <begin position="540"/>
        <end position="653"/>
    </location>
</feature>
<dbReference type="Pfam" id="PF00512">
    <property type="entry name" value="HisKA"/>
    <property type="match status" value="1"/>
</dbReference>
<dbReference type="PROSITE" id="PS50113">
    <property type="entry name" value="PAC"/>
    <property type="match status" value="2"/>
</dbReference>
<accession>A0A369VY69</accession>
<dbReference type="Pfam" id="PF02518">
    <property type="entry name" value="HATPase_c"/>
    <property type="match status" value="1"/>
</dbReference>
<keyword evidence="3 4" id="KW-0597">Phosphoprotein</keyword>
<dbReference type="PRINTS" id="PR00344">
    <property type="entry name" value="BCTRLSENSOR"/>
</dbReference>
<dbReference type="PANTHER" id="PTHR43065:SF49">
    <property type="entry name" value="HISTIDINE KINASE"/>
    <property type="match status" value="1"/>
</dbReference>
<dbReference type="InterPro" id="IPR003594">
    <property type="entry name" value="HATPase_dom"/>
</dbReference>
<dbReference type="InterPro" id="IPR004358">
    <property type="entry name" value="Sig_transdc_His_kin-like_C"/>
</dbReference>
<dbReference type="CDD" id="cd00130">
    <property type="entry name" value="PAS"/>
    <property type="match status" value="2"/>
</dbReference>
<dbReference type="NCBIfam" id="TIGR00229">
    <property type="entry name" value="sensory_box"/>
    <property type="match status" value="2"/>
</dbReference>
<keyword evidence="9" id="KW-0418">Kinase</keyword>
<keyword evidence="10" id="KW-1185">Reference proteome</keyword>
<dbReference type="EC" id="2.7.13.3" evidence="2"/>
<dbReference type="InterPro" id="IPR003661">
    <property type="entry name" value="HisK_dim/P_dom"/>
</dbReference>
<dbReference type="InterPro" id="IPR001789">
    <property type="entry name" value="Sig_transdc_resp-reg_receiver"/>
</dbReference>
<feature type="domain" description="PAC" evidence="8">
    <location>
        <begin position="219"/>
        <end position="271"/>
    </location>
</feature>
<evidence type="ECO:0000259" key="6">
    <source>
        <dbReference type="PROSITE" id="PS50110"/>
    </source>
</evidence>
<dbReference type="Proteomes" id="UP000253918">
    <property type="component" value="Unassembled WGS sequence"/>
</dbReference>
<feature type="domain" description="PAS" evidence="7">
    <location>
        <begin position="144"/>
        <end position="217"/>
    </location>
</feature>
<protein>
    <recommendedName>
        <fullName evidence="2">histidine kinase</fullName>
        <ecNumber evidence="2">2.7.13.3</ecNumber>
    </recommendedName>
</protein>
<dbReference type="AlphaFoldDB" id="A0A369VY69"/>
<dbReference type="SUPFAM" id="SSF55874">
    <property type="entry name" value="ATPase domain of HSP90 chaperone/DNA topoisomerase II/histidine kinase"/>
    <property type="match status" value="1"/>
</dbReference>
<dbReference type="SMART" id="SM00448">
    <property type="entry name" value="REC"/>
    <property type="match status" value="1"/>
</dbReference>
<dbReference type="InterPro" id="IPR036890">
    <property type="entry name" value="HATPase_C_sf"/>
</dbReference>
<reference evidence="9 10" key="1">
    <citation type="submission" date="2018-07" db="EMBL/GenBank/DDBJ databases">
        <title>a novel species of Sphingomonas isolated from the rhizosphere soil of Araceae plant.</title>
        <authorList>
            <person name="Zhiyong W."/>
            <person name="Qinglan Z."/>
            <person name="Zhiwei F."/>
            <person name="Ding X."/>
            <person name="Gejiao W."/>
            <person name="Shixue Z."/>
        </authorList>
    </citation>
    <scope>NUCLEOTIDE SEQUENCE [LARGE SCALE GENOMIC DNA]</scope>
    <source>
        <strain evidence="9 10">WZY 27</strain>
    </source>
</reference>
<dbReference type="InterPro" id="IPR000014">
    <property type="entry name" value="PAS"/>
</dbReference>
<dbReference type="SUPFAM" id="SSF55785">
    <property type="entry name" value="PYP-like sensor domain (PAS domain)"/>
    <property type="match status" value="2"/>
</dbReference>
<evidence type="ECO:0000256" key="4">
    <source>
        <dbReference type="PROSITE-ProRule" id="PRU00169"/>
    </source>
</evidence>
<dbReference type="GO" id="GO:0000155">
    <property type="term" value="F:phosphorelay sensor kinase activity"/>
    <property type="evidence" value="ECO:0007669"/>
    <property type="project" value="InterPro"/>
</dbReference>
<dbReference type="SUPFAM" id="SSF52172">
    <property type="entry name" value="CheY-like"/>
    <property type="match status" value="1"/>
</dbReference>
<dbReference type="InterPro" id="IPR005467">
    <property type="entry name" value="His_kinase_dom"/>
</dbReference>
<evidence type="ECO:0000259" key="8">
    <source>
        <dbReference type="PROSITE" id="PS50113"/>
    </source>
</evidence>
<evidence type="ECO:0000256" key="1">
    <source>
        <dbReference type="ARBA" id="ARBA00000085"/>
    </source>
</evidence>
<feature type="modified residue" description="4-aspartylphosphate" evidence="4">
    <location>
        <position position="591"/>
    </location>
</feature>
<sequence>MDAGQVTKTSNPAIVGDRRFELLVKAVKDYAIYLLDRDGYVVSWNAGAERFKGYTAEEIIGQHFSRFYTEEDRASGLPARALAASAEHGTFEAEGWRVRKDGTRFWTSVVIDPVIDEDGSLIGFAKVTRDITDKRRIDRELRESEERFRLLVQGVRDCAIYMLDPTGVVTNWNAGAEAIKGYTESEIVGQHFSRFYTEEDRQAGEPERALRVAVEEGKYDIESWRVRKDGTRFRAGVLLDPIRNEAGELIGFAKITRDLTGKWQAQQEVERAREAMAQAQKMEAVGRLTGGVAHDFNNLLTVIRSSADLLKMPNIAPERRERYLQAISDTADRAAALTSQLLAFARRQPLRPEVFDVSERVAGMRQIIEASVGAIIEVRFDMDAPDAEPGSEPRIVNADLNQFETAVLNLVVNARDAMPAGGCLTVSSRIADGLPAVRGHGASNAAFVAVRVEDSGSGIAPETLKHIFEPFFTTKGLNKGTGLGLSQVHGFAKQSGGEIDVESRIGHGTAFTLYLPLMQGEHAQPSAIRKAGAERMATQRVLLVEDNEVVGRFARGLLEDLGQIVTWAQNGEAALELLETAAAKFDLVFSDVIMPGINGLELARRIADRWPGLRVVLTSGYSHVLAQESDHGFELLRKPYSVDSLLKVLGHRPAAAAAGVVES</sequence>
<dbReference type="SMART" id="SM00086">
    <property type="entry name" value="PAC"/>
    <property type="match status" value="2"/>
</dbReference>
<feature type="domain" description="Histidine kinase" evidence="5">
    <location>
        <begin position="291"/>
        <end position="519"/>
    </location>
</feature>
<dbReference type="PANTHER" id="PTHR43065">
    <property type="entry name" value="SENSOR HISTIDINE KINASE"/>
    <property type="match status" value="1"/>
</dbReference>
<name>A0A369VY69_9SPHN</name>
<feature type="domain" description="PAC" evidence="8">
    <location>
        <begin position="91"/>
        <end position="143"/>
    </location>
</feature>
<proteinExistence type="predicted"/>
<comment type="caution">
    <text evidence="9">The sequence shown here is derived from an EMBL/GenBank/DDBJ whole genome shotgun (WGS) entry which is preliminary data.</text>
</comment>
<dbReference type="InterPro" id="IPR011006">
    <property type="entry name" value="CheY-like_superfamily"/>
</dbReference>
<evidence type="ECO:0000256" key="3">
    <source>
        <dbReference type="ARBA" id="ARBA00022553"/>
    </source>
</evidence>
<comment type="catalytic activity">
    <reaction evidence="1">
        <text>ATP + protein L-histidine = ADP + protein N-phospho-L-histidine.</text>
        <dbReference type="EC" id="2.7.13.3"/>
    </reaction>
</comment>
<keyword evidence="9" id="KW-0808">Transferase</keyword>
<organism evidence="9 10">
    <name type="scientific">Sphingomonas aracearum</name>
    <dbReference type="NCBI Taxonomy" id="2283317"/>
    <lineage>
        <taxon>Bacteria</taxon>
        <taxon>Pseudomonadati</taxon>
        <taxon>Pseudomonadota</taxon>
        <taxon>Alphaproteobacteria</taxon>
        <taxon>Sphingomonadales</taxon>
        <taxon>Sphingomonadaceae</taxon>
        <taxon>Sphingomonas</taxon>
    </lineage>
</organism>
<dbReference type="Gene3D" id="1.10.287.130">
    <property type="match status" value="1"/>
</dbReference>
<dbReference type="OrthoDB" id="9796100at2"/>
<dbReference type="InterPro" id="IPR001610">
    <property type="entry name" value="PAC"/>
</dbReference>
<dbReference type="PROSITE" id="PS50110">
    <property type="entry name" value="RESPONSE_REGULATORY"/>
    <property type="match status" value="1"/>
</dbReference>
<dbReference type="CDD" id="cd00082">
    <property type="entry name" value="HisKA"/>
    <property type="match status" value="1"/>
</dbReference>
<evidence type="ECO:0000256" key="2">
    <source>
        <dbReference type="ARBA" id="ARBA00012438"/>
    </source>
</evidence>
<dbReference type="Pfam" id="PF13426">
    <property type="entry name" value="PAS_9"/>
    <property type="match status" value="2"/>
</dbReference>
<feature type="domain" description="PAS" evidence="7">
    <location>
        <begin position="32"/>
        <end position="73"/>
    </location>
</feature>
<dbReference type="PROSITE" id="PS50109">
    <property type="entry name" value="HIS_KIN"/>
    <property type="match status" value="1"/>
</dbReference>
<dbReference type="SMART" id="SM00091">
    <property type="entry name" value="PAS"/>
    <property type="match status" value="2"/>
</dbReference>
<dbReference type="PROSITE" id="PS50112">
    <property type="entry name" value="PAS"/>
    <property type="match status" value="2"/>
</dbReference>
<evidence type="ECO:0000313" key="9">
    <source>
        <dbReference type="EMBL" id="RDE06779.1"/>
    </source>
</evidence>